<reference evidence="8" key="3">
    <citation type="submission" date="2020-12" db="UniProtKB">
        <authorList>
            <consortium name="EnsemblPlants"/>
        </authorList>
    </citation>
    <scope>IDENTIFICATION</scope>
</reference>
<dbReference type="SMART" id="SM00350">
    <property type="entry name" value="MCM"/>
    <property type="match status" value="1"/>
</dbReference>
<name>A0A2K1K8G4_PHYPA</name>
<keyword evidence="2 5" id="KW-0547">Nucleotide-binding</keyword>
<evidence type="ECO:0000256" key="2">
    <source>
        <dbReference type="ARBA" id="ARBA00022741"/>
    </source>
</evidence>
<dbReference type="STRING" id="3218.A0A2K1K8G4"/>
<dbReference type="GO" id="GO:0003677">
    <property type="term" value="F:DNA binding"/>
    <property type="evidence" value="ECO:0007669"/>
    <property type="project" value="UniProtKB-KW"/>
</dbReference>
<sequence>MSACEAGTSGAKMVLADGGVVCIDEFYTMQPEDRCVVAIHEAMEQQTISVAKAGITNVLNPRTSVLAAANPPSGRYDDLKTAQENIDLQKTILSRTNLIFIAKDARDYARDMISHYHTLLLWKFTVVADPICNKTLSKLHGILSMFMQLLIQLYEAQRSRTRRIGLDGILNTRNPTAALAYQIQRCNFSKKMRQQNDENKGSPVPITVRQLEAIIRISESLERMQL</sequence>
<evidence type="ECO:0000256" key="4">
    <source>
        <dbReference type="ARBA" id="ARBA00023125"/>
    </source>
</evidence>
<proteinExistence type="inferred from homology"/>
<keyword evidence="9" id="KW-1185">Reference proteome</keyword>
<dbReference type="Pfam" id="PF00493">
    <property type="entry name" value="MCM"/>
    <property type="match status" value="1"/>
</dbReference>
<evidence type="ECO:0000256" key="1">
    <source>
        <dbReference type="ARBA" id="ARBA00012551"/>
    </source>
</evidence>
<dbReference type="EnsemblPlants" id="Pp3c8_22990V3.1">
    <property type="protein sequence ID" value="Pp3c8_22990V3.1"/>
    <property type="gene ID" value="Pp3c8_22990"/>
</dbReference>
<dbReference type="InterPro" id="IPR041562">
    <property type="entry name" value="MCM_lid"/>
</dbReference>
<evidence type="ECO:0000313" key="8">
    <source>
        <dbReference type="EnsemblPlants" id="Pp3c8_22990V3.1"/>
    </source>
</evidence>
<dbReference type="PRINTS" id="PR01657">
    <property type="entry name" value="MCMFAMILY"/>
</dbReference>
<dbReference type="Proteomes" id="UP000006727">
    <property type="component" value="Chromosome 8"/>
</dbReference>
<dbReference type="Gramene" id="Pp3c8_22990V3.1">
    <property type="protein sequence ID" value="Pp3c8_22990V3.1"/>
    <property type="gene ID" value="Pp3c8_22990"/>
</dbReference>
<evidence type="ECO:0000256" key="5">
    <source>
        <dbReference type="RuleBase" id="RU004070"/>
    </source>
</evidence>
<dbReference type="Pfam" id="PF17855">
    <property type="entry name" value="MCM_lid"/>
    <property type="match status" value="1"/>
</dbReference>
<dbReference type="SUPFAM" id="SSF52540">
    <property type="entry name" value="P-loop containing nucleoside triphosphate hydrolases"/>
    <property type="match status" value="1"/>
</dbReference>
<dbReference type="GO" id="GO:0003678">
    <property type="term" value="F:DNA helicase activity"/>
    <property type="evidence" value="ECO:0007669"/>
    <property type="project" value="UniProtKB-EC"/>
</dbReference>
<organism evidence="7">
    <name type="scientific">Physcomitrium patens</name>
    <name type="common">Spreading-leaved earth moss</name>
    <name type="synonym">Physcomitrella patens</name>
    <dbReference type="NCBI Taxonomy" id="3218"/>
    <lineage>
        <taxon>Eukaryota</taxon>
        <taxon>Viridiplantae</taxon>
        <taxon>Streptophyta</taxon>
        <taxon>Embryophyta</taxon>
        <taxon>Bryophyta</taxon>
        <taxon>Bryophytina</taxon>
        <taxon>Bryopsida</taxon>
        <taxon>Funariidae</taxon>
        <taxon>Funariales</taxon>
        <taxon>Funariaceae</taxon>
        <taxon>Physcomitrium</taxon>
    </lineage>
</organism>
<dbReference type="PANTHER" id="PTHR11630:SF42">
    <property type="entry name" value="DNA REPLICATION LICENSING FACTOR MCM5"/>
    <property type="match status" value="1"/>
</dbReference>
<keyword evidence="4 5" id="KW-0238">DNA-binding</keyword>
<evidence type="ECO:0000313" key="7">
    <source>
        <dbReference type="EMBL" id="PNR50062.1"/>
    </source>
</evidence>
<dbReference type="InterPro" id="IPR001208">
    <property type="entry name" value="MCM_dom"/>
</dbReference>
<keyword evidence="3 5" id="KW-0067">ATP-binding</keyword>
<dbReference type="Gene3D" id="3.40.50.300">
    <property type="entry name" value="P-loop containing nucleotide triphosphate hydrolases"/>
    <property type="match status" value="1"/>
</dbReference>
<dbReference type="EMBL" id="ABEU02000008">
    <property type="protein sequence ID" value="PNR50062.1"/>
    <property type="molecule type" value="Genomic_DNA"/>
</dbReference>
<accession>A0A2K1K8G4</accession>
<reference evidence="7 9" key="2">
    <citation type="journal article" date="2018" name="Plant J.">
        <title>The Physcomitrella patens chromosome-scale assembly reveals moss genome structure and evolution.</title>
        <authorList>
            <person name="Lang D."/>
            <person name="Ullrich K.K."/>
            <person name="Murat F."/>
            <person name="Fuchs J."/>
            <person name="Jenkins J."/>
            <person name="Haas F.B."/>
            <person name="Piednoel M."/>
            <person name="Gundlach H."/>
            <person name="Van Bel M."/>
            <person name="Meyberg R."/>
            <person name="Vives C."/>
            <person name="Morata J."/>
            <person name="Symeonidi A."/>
            <person name="Hiss M."/>
            <person name="Muchero W."/>
            <person name="Kamisugi Y."/>
            <person name="Saleh O."/>
            <person name="Blanc G."/>
            <person name="Decker E.L."/>
            <person name="van Gessel N."/>
            <person name="Grimwood J."/>
            <person name="Hayes R.D."/>
            <person name="Graham S.W."/>
            <person name="Gunter L.E."/>
            <person name="McDaniel S.F."/>
            <person name="Hoernstein S.N.W."/>
            <person name="Larsson A."/>
            <person name="Li F.W."/>
            <person name="Perroud P.F."/>
            <person name="Phillips J."/>
            <person name="Ranjan P."/>
            <person name="Rokshar D.S."/>
            <person name="Rothfels C.J."/>
            <person name="Schneider L."/>
            <person name="Shu S."/>
            <person name="Stevenson D.W."/>
            <person name="Thummler F."/>
            <person name="Tillich M."/>
            <person name="Villarreal Aguilar J.C."/>
            <person name="Widiez T."/>
            <person name="Wong G.K."/>
            <person name="Wymore A."/>
            <person name="Zhang Y."/>
            <person name="Zimmer A.D."/>
            <person name="Quatrano R.S."/>
            <person name="Mayer K.F.X."/>
            <person name="Goodstein D."/>
            <person name="Casacuberta J.M."/>
            <person name="Vandepoele K."/>
            <person name="Reski R."/>
            <person name="Cuming A.C."/>
            <person name="Tuskan G.A."/>
            <person name="Maumus F."/>
            <person name="Salse J."/>
            <person name="Schmutz J."/>
            <person name="Rensing S.A."/>
        </authorList>
    </citation>
    <scope>NUCLEOTIDE SEQUENCE [LARGE SCALE GENOMIC DNA]</scope>
    <source>
        <strain evidence="8 9">cv. Gransden 2004</strain>
    </source>
</reference>
<dbReference type="InterPro" id="IPR027417">
    <property type="entry name" value="P-loop_NTPase"/>
</dbReference>
<dbReference type="InParanoid" id="A0A2K1K8G4"/>
<dbReference type="EC" id="3.6.4.12" evidence="1"/>
<evidence type="ECO:0000256" key="3">
    <source>
        <dbReference type="ARBA" id="ARBA00022840"/>
    </source>
</evidence>
<dbReference type="InterPro" id="IPR031327">
    <property type="entry name" value="MCM"/>
</dbReference>
<dbReference type="AlphaFoldDB" id="A0A2K1K8G4"/>
<gene>
    <name evidence="7" type="ORF">PHYPA_011959</name>
</gene>
<evidence type="ECO:0000259" key="6">
    <source>
        <dbReference type="PROSITE" id="PS50051"/>
    </source>
</evidence>
<dbReference type="PROSITE" id="PS50051">
    <property type="entry name" value="MCM_2"/>
    <property type="match status" value="1"/>
</dbReference>
<feature type="domain" description="MCM C-terminal AAA(+) ATPase" evidence="6">
    <location>
        <begin position="1"/>
        <end position="118"/>
    </location>
</feature>
<protein>
    <recommendedName>
        <fullName evidence="1">DNA helicase</fullName>
        <ecNumber evidence="1">3.6.4.12</ecNumber>
    </recommendedName>
</protein>
<dbReference type="GO" id="GO:0005524">
    <property type="term" value="F:ATP binding"/>
    <property type="evidence" value="ECO:0007669"/>
    <property type="project" value="UniProtKB-KW"/>
</dbReference>
<reference evidence="7 9" key="1">
    <citation type="journal article" date="2008" name="Science">
        <title>The Physcomitrella genome reveals evolutionary insights into the conquest of land by plants.</title>
        <authorList>
            <person name="Rensing S."/>
            <person name="Lang D."/>
            <person name="Zimmer A."/>
            <person name="Terry A."/>
            <person name="Salamov A."/>
            <person name="Shapiro H."/>
            <person name="Nishiyama T."/>
            <person name="Perroud P.-F."/>
            <person name="Lindquist E."/>
            <person name="Kamisugi Y."/>
            <person name="Tanahashi T."/>
            <person name="Sakakibara K."/>
            <person name="Fujita T."/>
            <person name="Oishi K."/>
            <person name="Shin-I T."/>
            <person name="Kuroki Y."/>
            <person name="Toyoda A."/>
            <person name="Suzuki Y."/>
            <person name="Hashimoto A."/>
            <person name="Yamaguchi K."/>
            <person name="Sugano A."/>
            <person name="Kohara Y."/>
            <person name="Fujiyama A."/>
            <person name="Anterola A."/>
            <person name="Aoki S."/>
            <person name="Ashton N."/>
            <person name="Barbazuk W.B."/>
            <person name="Barker E."/>
            <person name="Bennetzen J."/>
            <person name="Bezanilla M."/>
            <person name="Blankenship R."/>
            <person name="Cho S.H."/>
            <person name="Dutcher S."/>
            <person name="Estelle M."/>
            <person name="Fawcett J.A."/>
            <person name="Gundlach H."/>
            <person name="Hanada K."/>
            <person name="Heyl A."/>
            <person name="Hicks K.A."/>
            <person name="Hugh J."/>
            <person name="Lohr M."/>
            <person name="Mayer K."/>
            <person name="Melkozernov A."/>
            <person name="Murata T."/>
            <person name="Nelson D."/>
            <person name="Pils B."/>
            <person name="Prigge M."/>
            <person name="Reiss B."/>
            <person name="Renner T."/>
            <person name="Rombauts S."/>
            <person name="Rushton P."/>
            <person name="Sanderfoot A."/>
            <person name="Schween G."/>
            <person name="Shiu S.-H."/>
            <person name="Stueber K."/>
            <person name="Theodoulou F.L."/>
            <person name="Tu H."/>
            <person name="Van de Peer Y."/>
            <person name="Verrier P.J."/>
            <person name="Waters E."/>
            <person name="Wood A."/>
            <person name="Yang L."/>
            <person name="Cove D."/>
            <person name="Cuming A."/>
            <person name="Hasebe M."/>
            <person name="Lucas S."/>
            <person name="Mishler D.B."/>
            <person name="Reski R."/>
            <person name="Grigoriev I."/>
            <person name="Quatrano R.S."/>
            <person name="Boore J.L."/>
        </authorList>
    </citation>
    <scope>NUCLEOTIDE SEQUENCE [LARGE SCALE GENOMIC DNA]</scope>
    <source>
        <strain evidence="8 9">cv. Gransden 2004</strain>
    </source>
</reference>
<evidence type="ECO:0000313" key="9">
    <source>
        <dbReference type="Proteomes" id="UP000006727"/>
    </source>
</evidence>
<dbReference type="PaxDb" id="3218-PP1S503_12V6.1"/>
<dbReference type="PANTHER" id="PTHR11630">
    <property type="entry name" value="DNA REPLICATION LICENSING FACTOR MCM FAMILY MEMBER"/>
    <property type="match status" value="1"/>
</dbReference>
<comment type="similarity">
    <text evidence="5">Belongs to the MCM family.</text>
</comment>